<dbReference type="Proteomes" id="UP000298663">
    <property type="component" value="Unassembled WGS sequence"/>
</dbReference>
<name>A0A4V6A6M6_STECR</name>
<reference evidence="1 2" key="2">
    <citation type="journal article" date="2019" name="G3 (Bethesda)">
        <title>Hybrid Assembly of the Genome of the Entomopathogenic Nematode Steinernema carpocapsae Identifies the X-Chromosome.</title>
        <authorList>
            <person name="Serra L."/>
            <person name="Macchietto M."/>
            <person name="Macias-Munoz A."/>
            <person name="McGill C.J."/>
            <person name="Rodriguez I.M."/>
            <person name="Rodriguez B."/>
            <person name="Murad R."/>
            <person name="Mortazavi A."/>
        </authorList>
    </citation>
    <scope>NUCLEOTIDE SEQUENCE [LARGE SCALE GENOMIC DNA]</scope>
    <source>
        <strain evidence="1 2">ALL</strain>
    </source>
</reference>
<sequence>MNSHYAQIFELEIYDSEERHGRDDRGGTLEINEILRHLGHFWQPNDKGELLSEKGIEVTFRAVTTLRA</sequence>
<accession>A0A4V6A6M6</accession>
<gene>
    <name evidence="1" type="ORF">L596_009200</name>
</gene>
<comment type="caution">
    <text evidence="1">The sequence shown here is derived from an EMBL/GenBank/DDBJ whole genome shotgun (WGS) entry which is preliminary data.</text>
</comment>
<evidence type="ECO:0000313" key="1">
    <source>
        <dbReference type="EMBL" id="TKR94975.1"/>
    </source>
</evidence>
<dbReference type="EMBL" id="AZBU02000002">
    <property type="protein sequence ID" value="TKR94975.1"/>
    <property type="molecule type" value="Genomic_DNA"/>
</dbReference>
<keyword evidence="2" id="KW-1185">Reference proteome</keyword>
<organism evidence="1 2">
    <name type="scientific">Steinernema carpocapsae</name>
    <name type="common">Entomopathogenic nematode</name>
    <dbReference type="NCBI Taxonomy" id="34508"/>
    <lineage>
        <taxon>Eukaryota</taxon>
        <taxon>Metazoa</taxon>
        <taxon>Ecdysozoa</taxon>
        <taxon>Nematoda</taxon>
        <taxon>Chromadorea</taxon>
        <taxon>Rhabditida</taxon>
        <taxon>Tylenchina</taxon>
        <taxon>Panagrolaimomorpha</taxon>
        <taxon>Strongyloidoidea</taxon>
        <taxon>Steinernematidae</taxon>
        <taxon>Steinernema</taxon>
    </lineage>
</organism>
<reference evidence="1 2" key="1">
    <citation type="journal article" date="2015" name="Genome Biol.">
        <title>Comparative genomics of Steinernema reveals deeply conserved gene regulatory networks.</title>
        <authorList>
            <person name="Dillman A.R."/>
            <person name="Macchietto M."/>
            <person name="Porter C.F."/>
            <person name="Rogers A."/>
            <person name="Williams B."/>
            <person name="Antoshechkin I."/>
            <person name="Lee M.M."/>
            <person name="Goodwin Z."/>
            <person name="Lu X."/>
            <person name="Lewis E.E."/>
            <person name="Goodrich-Blair H."/>
            <person name="Stock S.P."/>
            <person name="Adams B.J."/>
            <person name="Sternberg P.W."/>
            <person name="Mortazavi A."/>
        </authorList>
    </citation>
    <scope>NUCLEOTIDE SEQUENCE [LARGE SCALE GENOMIC DNA]</scope>
    <source>
        <strain evidence="1 2">ALL</strain>
    </source>
</reference>
<evidence type="ECO:0000313" key="2">
    <source>
        <dbReference type="Proteomes" id="UP000298663"/>
    </source>
</evidence>
<protein>
    <submittedName>
        <fullName evidence="1">Uncharacterized protein</fullName>
    </submittedName>
</protein>
<proteinExistence type="predicted"/>
<dbReference type="AlphaFoldDB" id="A0A4V6A6M6"/>